<dbReference type="RefSeq" id="WP_279948201.1">
    <property type="nucleotide sequence ID" value="NZ_BAABEN010000002.1"/>
</dbReference>
<dbReference type="EMBL" id="JBIHMK010000051">
    <property type="protein sequence ID" value="MFH0249511.1"/>
    <property type="molecule type" value="Genomic_DNA"/>
</dbReference>
<reference evidence="2 3" key="1">
    <citation type="submission" date="2024-10" db="EMBL/GenBank/DDBJ databases">
        <authorList>
            <person name="Cho J.-C."/>
        </authorList>
    </citation>
    <scope>NUCLEOTIDE SEQUENCE [LARGE SCALE GENOMIC DNA]</scope>
    <source>
        <strain evidence="2 3">KCTC29696</strain>
    </source>
</reference>
<comment type="caution">
    <text evidence="2">The sequence shown here is derived from an EMBL/GenBank/DDBJ whole genome shotgun (WGS) entry which is preliminary data.</text>
</comment>
<keyword evidence="3" id="KW-1185">Reference proteome</keyword>
<accession>A0ABW7HUC8</accession>
<protein>
    <recommendedName>
        <fullName evidence="4">Terminase small subunit</fullName>
    </recommendedName>
</protein>
<proteinExistence type="predicted"/>
<name>A0ABW7HUC8_9ACTN</name>
<evidence type="ECO:0000256" key="1">
    <source>
        <dbReference type="SAM" id="MobiDB-lite"/>
    </source>
</evidence>
<dbReference type="Proteomes" id="UP001607069">
    <property type="component" value="Unassembled WGS sequence"/>
</dbReference>
<organism evidence="2 3">
    <name type="scientific">Streptomyces chitinivorans</name>
    <dbReference type="NCBI Taxonomy" id="1257027"/>
    <lineage>
        <taxon>Bacteria</taxon>
        <taxon>Bacillati</taxon>
        <taxon>Actinomycetota</taxon>
        <taxon>Actinomycetes</taxon>
        <taxon>Kitasatosporales</taxon>
        <taxon>Streptomycetaceae</taxon>
        <taxon>Streptomyces</taxon>
    </lineage>
</organism>
<feature type="region of interest" description="Disordered" evidence="1">
    <location>
        <begin position="92"/>
        <end position="125"/>
    </location>
</feature>
<feature type="compositionally biased region" description="Basic and acidic residues" evidence="1">
    <location>
        <begin position="113"/>
        <end position="125"/>
    </location>
</feature>
<gene>
    <name evidence="2" type="ORF">ACG5V6_14960</name>
</gene>
<sequence>MSSRGAPDGLGAVGGRLWEEITGEYELAPDELALLAEACRTADELEAMRQAAASGPVLVKGSTGQVRTSDLYGELRQHRLLLAKLLTQLALPDEDEDAGRTPAQQRASKAARVRWDLQRARDGAA</sequence>
<evidence type="ECO:0000313" key="3">
    <source>
        <dbReference type="Proteomes" id="UP001607069"/>
    </source>
</evidence>
<evidence type="ECO:0000313" key="2">
    <source>
        <dbReference type="EMBL" id="MFH0249511.1"/>
    </source>
</evidence>
<evidence type="ECO:0008006" key="4">
    <source>
        <dbReference type="Google" id="ProtNLM"/>
    </source>
</evidence>